<dbReference type="Gene3D" id="2.60.120.260">
    <property type="entry name" value="Galactose-binding domain-like"/>
    <property type="match status" value="1"/>
</dbReference>
<organism evidence="1">
    <name type="scientific">bioreactor metagenome</name>
    <dbReference type="NCBI Taxonomy" id="1076179"/>
    <lineage>
        <taxon>unclassified sequences</taxon>
        <taxon>metagenomes</taxon>
        <taxon>ecological metagenomes</taxon>
    </lineage>
</organism>
<gene>
    <name evidence="1" type="ORF">SDC9_95788</name>
</gene>
<dbReference type="Pfam" id="PF16126">
    <property type="entry name" value="DUF4838"/>
    <property type="match status" value="1"/>
</dbReference>
<dbReference type="AlphaFoldDB" id="A0A645A7B3"/>
<reference evidence="1" key="1">
    <citation type="submission" date="2019-08" db="EMBL/GenBank/DDBJ databases">
        <authorList>
            <person name="Kucharzyk K."/>
            <person name="Murdoch R.W."/>
            <person name="Higgins S."/>
            <person name="Loffler F."/>
        </authorList>
    </citation>
    <scope>NUCLEOTIDE SEQUENCE</scope>
</reference>
<sequence length="535" mass="59903">MIERIAFHHNLNNVLPPSQYLAAHPEFYAERRGVRVRPASDNDTASWQLCFTAPGSVDAAAERIKAFFAAHPEVESFSLGVNDSYDHCECAACTRLNGNRLNSTQVRHASESYYRWCNAVAEKVTAAYPDKRFGLLAYDGVLDPPDSVKLHPALIPYITVDRYMWLDPARAAAGLAHQQAWEKQGVTLGYYDYIYGEAYIVPRLYFHHWQKVLGDASAHGVKHFYAEAYSSADWAEGPWLYGTLKLLWDPSADVDALLSDWCQAAVGPAAAPALLRYYANWEKFWTSDALQSAWFQKPGIYVYMDFSSRGYLDRLDESVLTAQSALLDEIVAKSNSPQRAGRIKAAFDSRLAQIQNYLANRKNLTRRYAPAKIIRADGFSNGIDTWGHWQRDNSAGVFAADARVGHHAPGSLVIRPEGSGKQPMCFYNNFPVVAGKYYEVGVWTRLDHFPVDGQVMLEVKYQAGDEWLDETYAVTVPADAARQDWQELKAYVTPPAISVVPGKPLTIRIHLRGNNAAAGAVFWDDFRLGETTVMP</sequence>
<dbReference type="SUPFAM" id="SSF49785">
    <property type="entry name" value="Galactose-binding domain-like"/>
    <property type="match status" value="1"/>
</dbReference>
<dbReference type="InterPro" id="IPR008979">
    <property type="entry name" value="Galactose-bd-like_sf"/>
</dbReference>
<proteinExistence type="predicted"/>
<evidence type="ECO:0000313" key="1">
    <source>
        <dbReference type="EMBL" id="MPM49060.1"/>
    </source>
</evidence>
<accession>A0A645A7B3</accession>
<dbReference type="InterPro" id="IPR032287">
    <property type="entry name" value="DUF4838"/>
</dbReference>
<dbReference type="PANTHER" id="PTHR47406">
    <property type="entry name" value="COAGULATION FACTOR 5/8 TYPE, C-TERMINAL"/>
    <property type="match status" value="1"/>
</dbReference>
<name>A0A645A7B3_9ZZZZ</name>
<comment type="caution">
    <text evidence="1">The sequence shown here is derived from an EMBL/GenBank/DDBJ whole genome shotgun (WGS) entry which is preliminary data.</text>
</comment>
<protein>
    <recommendedName>
        <fullName evidence="2">CBM-cenC domain-containing protein</fullName>
    </recommendedName>
</protein>
<evidence type="ECO:0008006" key="2">
    <source>
        <dbReference type="Google" id="ProtNLM"/>
    </source>
</evidence>
<dbReference type="PANTHER" id="PTHR47406:SF2">
    <property type="entry name" value="ALPHA GLUCURONIDASE N-TERMINAL DOMAIN-CONTAINING PROTEIN"/>
    <property type="match status" value="1"/>
</dbReference>
<dbReference type="EMBL" id="VSSQ01012365">
    <property type="protein sequence ID" value="MPM49060.1"/>
    <property type="molecule type" value="Genomic_DNA"/>
</dbReference>